<gene>
    <name evidence="1" type="ORF">O1611_g2404</name>
</gene>
<proteinExistence type="predicted"/>
<sequence length="74" mass="8332">MPSTPSITEQEREDIQALRRLYEANPGYTATQLIDALTAQLGRTPSRNVNIAAESLVDPHKEAREIIRWKSGKK</sequence>
<accession>A0ACC2JV54</accession>
<evidence type="ECO:0000313" key="2">
    <source>
        <dbReference type="Proteomes" id="UP001153332"/>
    </source>
</evidence>
<dbReference type="EMBL" id="JAPUUL010000334">
    <property type="protein sequence ID" value="KAJ8131222.1"/>
    <property type="molecule type" value="Genomic_DNA"/>
</dbReference>
<evidence type="ECO:0000313" key="1">
    <source>
        <dbReference type="EMBL" id="KAJ8131222.1"/>
    </source>
</evidence>
<protein>
    <submittedName>
        <fullName evidence="1">Uncharacterized protein</fullName>
    </submittedName>
</protein>
<organism evidence="1 2">
    <name type="scientific">Lasiodiplodia mahajangana</name>
    <dbReference type="NCBI Taxonomy" id="1108764"/>
    <lineage>
        <taxon>Eukaryota</taxon>
        <taxon>Fungi</taxon>
        <taxon>Dikarya</taxon>
        <taxon>Ascomycota</taxon>
        <taxon>Pezizomycotina</taxon>
        <taxon>Dothideomycetes</taxon>
        <taxon>Dothideomycetes incertae sedis</taxon>
        <taxon>Botryosphaeriales</taxon>
        <taxon>Botryosphaeriaceae</taxon>
        <taxon>Lasiodiplodia</taxon>
    </lineage>
</organism>
<name>A0ACC2JV54_9PEZI</name>
<keyword evidence="2" id="KW-1185">Reference proteome</keyword>
<reference evidence="1" key="1">
    <citation type="submission" date="2022-12" db="EMBL/GenBank/DDBJ databases">
        <title>Genome Sequence of Lasiodiplodia mahajangana.</title>
        <authorList>
            <person name="Buettner E."/>
        </authorList>
    </citation>
    <scope>NUCLEOTIDE SEQUENCE</scope>
    <source>
        <strain evidence="1">VT137</strain>
    </source>
</reference>
<comment type="caution">
    <text evidence="1">The sequence shown here is derived from an EMBL/GenBank/DDBJ whole genome shotgun (WGS) entry which is preliminary data.</text>
</comment>
<dbReference type="Proteomes" id="UP001153332">
    <property type="component" value="Unassembled WGS sequence"/>
</dbReference>